<dbReference type="Proteomes" id="UP000317291">
    <property type="component" value="Unassembled WGS sequence"/>
</dbReference>
<dbReference type="EMBL" id="VIGW01000001">
    <property type="protein sequence ID" value="TWS21575.1"/>
    <property type="molecule type" value="Genomic_DNA"/>
</dbReference>
<dbReference type="AlphaFoldDB" id="A0A5C5RHH8"/>
<accession>A0A5C5RHH8</accession>
<proteinExistence type="predicted"/>
<sequence length="367" mass="40388">MVRYGRQLSAQISPQLPLPIPELEPADEAEVSASVVGPRLLGRFVGDPRGWVPAGEEERFERLCQRTTTMGRPELREPAARIGAALQCQIPGRSEHTDRSAVGHVMRLIAGFLEPALPIDVSEVFRRSVVDGYINHLAATGRGDGARQTRVVLYALGRLVHPREYPISRAADSLPQKRAKKPATDAIIADWYSTAASLPGEPGRRAYVSLDLALGAGIRQGELLRVRGTSVAATKYQGREYAVVTLPNRAGGVRHVPVADIDRSRRILQRANEVGDASMLEPGCATPERNMGNRLNEMLKMRGQRPIDILAARERWIFDLALTVPACLLVQLSDIKDFDAIRHYRKQFPTYGIRATMAALEPEGRAS</sequence>
<evidence type="ECO:0008006" key="3">
    <source>
        <dbReference type="Google" id="ProtNLM"/>
    </source>
</evidence>
<dbReference type="RefSeq" id="WP_146559426.1">
    <property type="nucleotide sequence ID" value="NZ_VIGW01000001.1"/>
</dbReference>
<organism evidence="1 2">
    <name type="scientific">Tsukamurella asaccharolytica</name>
    <dbReference type="NCBI Taxonomy" id="2592067"/>
    <lineage>
        <taxon>Bacteria</taxon>
        <taxon>Bacillati</taxon>
        <taxon>Actinomycetota</taxon>
        <taxon>Actinomycetes</taxon>
        <taxon>Mycobacteriales</taxon>
        <taxon>Tsukamurellaceae</taxon>
        <taxon>Tsukamurella</taxon>
    </lineage>
</organism>
<gene>
    <name evidence="1" type="ORF">FK529_03040</name>
</gene>
<evidence type="ECO:0000313" key="1">
    <source>
        <dbReference type="EMBL" id="TWS21575.1"/>
    </source>
</evidence>
<name>A0A5C5RHH8_9ACTN</name>
<keyword evidence="2" id="KW-1185">Reference proteome</keyword>
<protein>
    <recommendedName>
        <fullName evidence="3">Tyrosine-type recombinase/integrase</fullName>
    </recommendedName>
</protein>
<reference evidence="1 2" key="1">
    <citation type="submission" date="2019-06" db="EMBL/GenBank/DDBJ databases">
        <title>Tsukamurella conjunctivitidis sp. nov., Tsukamurella assacharolytica sp. nov. and Tsukamurella sputae sp. nov. isolated from patients with conjunctivitis, bacteraemia (lymphoma) and respiratory infection (sputum) in Hong Kong.</title>
        <authorList>
            <person name="Teng J.L.L."/>
            <person name="Lee H.H."/>
            <person name="Fong J.Y.H."/>
            <person name="Fok K.M.N."/>
            <person name="Lau S.K.P."/>
            <person name="Woo P.C.Y."/>
        </authorList>
    </citation>
    <scope>NUCLEOTIDE SEQUENCE [LARGE SCALE GENOMIC DNA]</scope>
    <source>
        <strain evidence="1 2">HKU71</strain>
    </source>
</reference>
<evidence type="ECO:0000313" key="2">
    <source>
        <dbReference type="Proteomes" id="UP000317291"/>
    </source>
</evidence>
<dbReference type="OrthoDB" id="4423546at2"/>
<comment type="caution">
    <text evidence="1">The sequence shown here is derived from an EMBL/GenBank/DDBJ whole genome shotgun (WGS) entry which is preliminary data.</text>
</comment>